<evidence type="ECO:0000313" key="3">
    <source>
        <dbReference type="EMBL" id="KAK4203213.1"/>
    </source>
</evidence>
<reference evidence="3" key="2">
    <citation type="submission" date="2023-05" db="EMBL/GenBank/DDBJ databases">
        <authorList>
            <consortium name="Lawrence Berkeley National Laboratory"/>
            <person name="Steindorff A."/>
            <person name="Hensen N."/>
            <person name="Bonometti L."/>
            <person name="Westerberg I."/>
            <person name="Brannstrom I.O."/>
            <person name="Guillou S."/>
            <person name="Cros-Aarteil S."/>
            <person name="Calhoun S."/>
            <person name="Haridas S."/>
            <person name="Kuo A."/>
            <person name="Mondo S."/>
            <person name="Pangilinan J."/>
            <person name="Riley R."/>
            <person name="Labutti K."/>
            <person name="Andreopoulos B."/>
            <person name="Lipzen A."/>
            <person name="Chen C."/>
            <person name="Yanf M."/>
            <person name="Daum C."/>
            <person name="Ng V."/>
            <person name="Clum A."/>
            <person name="Ohm R."/>
            <person name="Martin F."/>
            <person name="Silar P."/>
            <person name="Natvig D."/>
            <person name="Lalanne C."/>
            <person name="Gautier V."/>
            <person name="Ament-Velasquez S.L."/>
            <person name="Kruys A."/>
            <person name="Hutchinson M.I."/>
            <person name="Powell A.J."/>
            <person name="Barry K."/>
            <person name="Miller A.N."/>
            <person name="Grigoriev I.V."/>
            <person name="Debuchy R."/>
            <person name="Gladieux P."/>
            <person name="Thoren M.H."/>
            <person name="Johannesson H."/>
        </authorList>
    </citation>
    <scope>NUCLEOTIDE SEQUENCE</scope>
    <source>
        <strain evidence="3">CBS 315.58</strain>
    </source>
</reference>
<accession>A0AAN7AXG4</accession>
<dbReference type="AlphaFoldDB" id="A0AAN7AXG4"/>
<protein>
    <submittedName>
        <fullName evidence="3">Heterokaryon incompatibility protein-domain-containing protein</fullName>
    </submittedName>
</protein>
<dbReference type="PANTHER" id="PTHR33112">
    <property type="entry name" value="DOMAIN PROTEIN, PUTATIVE-RELATED"/>
    <property type="match status" value="1"/>
</dbReference>
<feature type="region of interest" description="Disordered" evidence="1">
    <location>
        <begin position="1"/>
        <end position="22"/>
    </location>
</feature>
<name>A0AAN7AXG4_9PEZI</name>
<evidence type="ECO:0000313" key="4">
    <source>
        <dbReference type="Proteomes" id="UP001303160"/>
    </source>
</evidence>
<evidence type="ECO:0000256" key="1">
    <source>
        <dbReference type="SAM" id="MobiDB-lite"/>
    </source>
</evidence>
<dbReference type="EMBL" id="MU863891">
    <property type="protein sequence ID" value="KAK4203213.1"/>
    <property type="molecule type" value="Genomic_DNA"/>
</dbReference>
<dbReference type="PANTHER" id="PTHR33112:SF12">
    <property type="entry name" value="HETEROKARYON INCOMPATIBILITY DOMAIN-CONTAINING PROTEIN"/>
    <property type="match status" value="1"/>
</dbReference>
<feature type="compositionally biased region" description="Polar residues" evidence="1">
    <location>
        <begin position="13"/>
        <end position="22"/>
    </location>
</feature>
<sequence length="811" mass="91851">MPRSRPKRRPSETVGQTKTSKQSCPICQKIILAFTPPSKAPVENHDEPYVGSVQGVHNGVHLGDKGDKNFKKEEMPATDENGEGVSGYDSDEDSYQEVHTEVLGTWKKVMVDSKCQRHKEILLSRRNWMWARGPKPTQDLQKISISLVHWLYAGNSYRQLSVEWAEGQKPRSVTKPLLLLPSQSSDNLERYGRPIHAHWIDSSLFRQWKTDCDRFHPNCTSSSSVPSALVHIRPSWLVDIVRQCIIPAQPSYKYVCLSYVWGGQQFTTQLGNLRKLQQRNSLSSVPIAKTITDAIAIVRMAGERYLWVDALCIVQDDDKHKQQDVQSMSGIYANASFTIIVQSSTSADSGICGLYGISHRREIQQDTWYLGPSATLISGTVNESWREYHSGSWGKRGWTFQEELFSKRQLILGKLAPVEWRCMSAWWYEDIQLPSRMIRMHRQLSRVKQSIQQFHDILPNISALKAVIDKYGSRHFTLPEDSLRAFSGIATALSSFHAGFISGLPRDFFYAAILWVPGSQHTPLRWPEGMPKESCVPSWSWAAWQARPHLSAWLLADTYNYETAVALESASPVVQWSYHTTMGGPGVVIKDRYHALKEQYFDSDTVPCPPGWSRTPVLGCDSNQTLERTRRTKWLYSYSDGHKSLQGLCHPVPLKGDEDVGAPGMIIAPWVSCTTRSGVLIDAEQISPEKDGSFRFLRDSTGTWAGILELNPHPLLPAHGWPTASGGSMRGRSLTLLEVAKGESLEPLELRLACMDEADHPERPRGTPWYKYYYVMWVVWRDGIAYRRGLGRVVESIWEALEKKQVHLMLG</sequence>
<proteinExistence type="predicted"/>
<dbReference type="InterPro" id="IPR010730">
    <property type="entry name" value="HET"/>
</dbReference>
<comment type="caution">
    <text evidence="3">The sequence shown here is derived from an EMBL/GenBank/DDBJ whole genome shotgun (WGS) entry which is preliminary data.</text>
</comment>
<feature type="domain" description="Heterokaryon incompatibility" evidence="2">
    <location>
        <begin position="254"/>
        <end position="402"/>
    </location>
</feature>
<reference evidence="3" key="1">
    <citation type="journal article" date="2023" name="Mol. Phylogenet. Evol.">
        <title>Genome-scale phylogeny and comparative genomics of the fungal order Sordariales.</title>
        <authorList>
            <person name="Hensen N."/>
            <person name="Bonometti L."/>
            <person name="Westerberg I."/>
            <person name="Brannstrom I.O."/>
            <person name="Guillou S."/>
            <person name="Cros-Aarteil S."/>
            <person name="Calhoun S."/>
            <person name="Haridas S."/>
            <person name="Kuo A."/>
            <person name="Mondo S."/>
            <person name="Pangilinan J."/>
            <person name="Riley R."/>
            <person name="LaButti K."/>
            <person name="Andreopoulos B."/>
            <person name="Lipzen A."/>
            <person name="Chen C."/>
            <person name="Yan M."/>
            <person name="Daum C."/>
            <person name="Ng V."/>
            <person name="Clum A."/>
            <person name="Steindorff A."/>
            <person name="Ohm R.A."/>
            <person name="Martin F."/>
            <person name="Silar P."/>
            <person name="Natvig D.O."/>
            <person name="Lalanne C."/>
            <person name="Gautier V."/>
            <person name="Ament-Velasquez S.L."/>
            <person name="Kruys A."/>
            <person name="Hutchinson M.I."/>
            <person name="Powell A.J."/>
            <person name="Barry K."/>
            <person name="Miller A.N."/>
            <person name="Grigoriev I.V."/>
            <person name="Debuchy R."/>
            <person name="Gladieux P."/>
            <person name="Hiltunen Thoren M."/>
            <person name="Johannesson H."/>
        </authorList>
    </citation>
    <scope>NUCLEOTIDE SEQUENCE</scope>
    <source>
        <strain evidence="3">CBS 315.58</strain>
    </source>
</reference>
<evidence type="ECO:0000259" key="2">
    <source>
        <dbReference type="Pfam" id="PF06985"/>
    </source>
</evidence>
<dbReference type="Proteomes" id="UP001303160">
    <property type="component" value="Unassembled WGS sequence"/>
</dbReference>
<dbReference type="Pfam" id="PF06985">
    <property type="entry name" value="HET"/>
    <property type="match status" value="1"/>
</dbReference>
<keyword evidence="4" id="KW-1185">Reference proteome</keyword>
<gene>
    <name evidence="3" type="ORF">QBC40DRAFT_318692</name>
</gene>
<organism evidence="3 4">
    <name type="scientific">Triangularia verruculosa</name>
    <dbReference type="NCBI Taxonomy" id="2587418"/>
    <lineage>
        <taxon>Eukaryota</taxon>
        <taxon>Fungi</taxon>
        <taxon>Dikarya</taxon>
        <taxon>Ascomycota</taxon>
        <taxon>Pezizomycotina</taxon>
        <taxon>Sordariomycetes</taxon>
        <taxon>Sordariomycetidae</taxon>
        <taxon>Sordariales</taxon>
        <taxon>Podosporaceae</taxon>
        <taxon>Triangularia</taxon>
    </lineage>
</organism>
<feature type="region of interest" description="Disordered" evidence="1">
    <location>
        <begin position="65"/>
        <end position="91"/>
    </location>
</feature>
<feature type="compositionally biased region" description="Basic and acidic residues" evidence="1">
    <location>
        <begin position="65"/>
        <end position="75"/>
    </location>
</feature>